<feature type="domain" description="BIG2" evidence="2">
    <location>
        <begin position="467"/>
        <end position="544"/>
    </location>
</feature>
<feature type="signal peptide" evidence="1">
    <location>
        <begin position="1"/>
        <end position="23"/>
    </location>
</feature>
<dbReference type="AlphaFoldDB" id="A0A5B9Y5D8"/>
<dbReference type="InterPro" id="IPR008964">
    <property type="entry name" value="Invasin/intimin_cell_adhesion"/>
</dbReference>
<protein>
    <recommendedName>
        <fullName evidence="2">BIG2 domain-containing protein</fullName>
    </recommendedName>
</protein>
<dbReference type="SUPFAM" id="SSF49373">
    <property type="entry name" value="Invasin/intimin cell-adhesion fragments"/>
    <property type="match status" value="1"/>
</dbReference>
<gene>
    <name evidence="3" type="ORF">SCHIN_v1c07140</name>
</gene>
<dbReference type="InterPro" id="IPR003343">
    <property type="entry name" value="Big_2"/>
</dbReference>
<evidence type="ECO:0000259" key="2">
    <source>
        <dbReference type="SMART" id="SM00635"/>
    </source>
</evidence>
<feature type="domain" description="BIG2" evidence="2">
    <location>
        <begin position="298"/>
        <end position="378"/>
    </location>
</feature>
<dbReference type="Proteomes" id="UP000323144">
    <property type="component" value="Chromosome"/>
</dbReference>
<feature type="domain" description="BIG2" evidence="2">
    <location>
        <begin position="132"/>
        <end position="213"/>
    </location>
</feature>
<evidence type="ECO:0000313" key="4">
    <source>
        <dbReference type="Proteomes" id="UP000323144"/>
    </source>
</evidence>
<dbReference type="NCBIfam" id="NF038029">
    <property type="entry name" value="LP_plasma"/>
    <property type="match status" value="1"/>
</dbReference>
<evidence type="ECO:0000313" key="3">
    <source>
        <dbReference type="EMBL" id="QEH61909.1"/>
    </source>
</evidence>
<dbReference type="KEGG" id="schi:SCHIN_v1c07140"/>
<keyword evidence="4" id="KW-1185">Reference proteome</keyword>
<proteinExistence type="predicted"/>
<accession>A0A5B9Y5D8</accession>
<keyword evidence="1" id="KW-0732">Signal</keyword>
<dbReference type="InterPro" id="IPR054816">
    <property type="entry name" value="Lipoprotein_mollicutes-type_CS"/>
</dbReference>
<dbReference type="Gene3D" id="2.60.40.1080">
    <property type="match status" value="3"/>
</dbReference>
<dbReference type="SMART" id="SM00635">
    <property type="entry name" value="BID_2"/>
    <property type="match status" value="5"/>
</dbReference>
<dbReference type="PROSITE" id="PS51257">
    <property type="entry name" value="PROKAR_LIPOPROTEIN"/>
    <property type="match status" value="1"/>
</dbReference>
<reference evidence="3 4" key="1">
    <citation type="submission" date="2019-08" db="EMBL/GenBank/DDBJ databases">
        <title>Complete genome sequence of Spiroplasma chinense CCH (DSM 19755).</title>
        <authorList>
            <person name="Shen H.-Y."/>
            <person name="Lin Y.-C."/>
            <person name="Chou L."/>
            <person name="Kuo C.-H."/>
        </authorList>
    </citation>
    <scope>NUCLEOTIDE SEQUENCE [LARGE SCALE GENOMIC DNA]</scope>
    <source>
        <strain evidence="3 4">CCH</strain>
    </source>
</reference>
<dbReference type="RefSeq" id="WP_166508286.1">
    <property type="nucleotide sequence ID" value="NZ_CP043026.1"/>
</dbReference>
<evidence type="ECO:0000256" key="1">
    <source>
        <dbReference type="SAM" id="SignalP"/>
    </source>
</evidence>
<feature type="chain" id="PRO_5022713704" description="BIG2 domain-containing protein" evidence="1">
    <location>
        <begin position="24"/>
        <end position="550"/>
    </location>
</feature>
<name>A0A5B9Y5D8_9MOLU</name>
<feature type="domain" description="BIG2" evidence="2">
    <location>
        <begin position="219"/>
        <end position="297"/>
    </location>
</feature>
<sequence length="550" mass="56757">MKKLLSLLAATGLVATTSATVVACGDKAPDKSSVSFLDNLKAKVKEIAEKGYLSGDLALTAINSDVKADHDKGIFVGDESPTAVKQVLFVKAELETNNTSLKITYKESKADSSDSSKFVWGDEATFTQAITIVTPSITANKTATVQTGNSVDVAYSIENPKPNTVLTATSANPDVATVTVGEDKVTIKSVGKEAATVDITLKYEGATDFVIIVTIQEEAVSPEITAPGKQTVVEGKEGSVNVTVNHETTETLKADSSDTTIATVSVDGKKVTFKGIKAGTATITLSYTGAESVTFEVEVTPVASIAKIDDQTVKAGANGSVNVTINNGGNGTLSATSASTEVATVSVSGTTINYTGVKAGESVVTVKYTDAQDVTFKITVSAADPIIGNVSNQTVKAGESVNVNVSITNKVEGKTLTATSLDESIATTSVNGDVVTVTGEKAGSVKITLKYDGATEVSFDVQVTPKDPTIADVSDQTVKVEETIDVAVSIENKVGGTNLQATSKDESLATVTVDGDTVKVTGVAEGEVTITLNYGSVSKEFKVTVEPKGE</sequence>
<organism evidence="3 4">
    <name type="scientific">Spiroplasma chinense</name>
    <dbReference type="NCBI Taxonomy" id="216932"/>
    <lineage>
        <taxon>Bacteria</taxon>
        <taxon>Bacillati</taxon>
        <taxon>Mycoplasmatota</taxon>
        <taxon>Mollicutes</taxon>
        <taxon>Entomoplasmatales</taxon>
        <taxon>Spiroplasmataceae</taxon>
        <taxon>Spiroplasma</taxon>
    </lineage>
</organism>
<feature type="domain" description="BIG2" evidence="2">
    <location>
        <begin position="382"/>
        <end position="461"/>
    </location>
</feature>
<dbReference type="EMBL" id="CP043026">
    <property type="protein sequence ID" value="QEH61909.1"/>
    <property type="molecule type" value="Genomic_DNA"/>
</dbReference>